<comment type="caution">
    <text evidence="5">The sequence shown here is derived from an EMBL/GenBank/DDBJ whole genome shotgun (WGS) entry which is preliminary data.</text>
</comment>
<organism evidence="5 6">
    <name type="scientific">Persicitalea jodogahamensis</name>
    <dbReference type="NCBI Taxonomy" id="402147"/>
    <lineage>
        <taxon>Bacteria</taxon>
        <taxon>Pseudomonadati</taxon>
        <taxon>Bacteroidota</taxon>
        <taxon>Cytophagia</taxon>
        <taxon>Cytophagales</taxon>
        <taxon>Spirosomataceae</taxon>
        <taxon>Persicitalea</taxon>
    </lineage>
</organism>
<evidence type="ECO:0000259" key="3">
    <source>
        <dbReference type="Pfam" id="PF07587"/>
    </source>
</evidence>
<protein>
    <recommendedName>
        <fullName evidence="7">DUF1553 domain-containing protein</fullName>
    </recommendedName>
</protein>
<accession>A0A8J3DB90</accession>
<dbReference type="EMBL" id="BMXF01000003">
    <property type="protein sequence ID" value="GHB77612.1"/>
    <property type="molecule type" value="Genomic_DNA"/>
</dbReference>
<dbReference type="InterPro" id="IPR036909">
    <property type="entry name" value="Cyt_c-like_dom_sf"/>
</dbReference>
<keyword evidence="1" id="KW-0175">Coiled coil</keyword>
<dbReference type="GO" id="GO:0004553">
    <property type="term" value="F:hydrolase activity, hydrolyzing O-glycosyl compounds"/>
    <property type="evidence" value="ECO:0007669"/>
    <property type="project" value="UniProtKB-ARBA"/>
</dbReference>
<reference evidence="5 6" key="1">
    <citation type="journal article" date="2014" name="Int. J. Syst. Evol. Microbiol.">
        <title>Complete genome sequence of Corynebacterium casei LMG S-19264T (=DSM 44701T), isolated from a smear-ripened cheese.</title>
        <authorList>
            <consortium name="US DOE Joint Genome Institute (JGI-PGF)"/>
            <person name="Walter F."/>
            <person name="Albersmeier A."/>
            <person name="Kalinowski J."/>
            <person name="Ruckert C."/>
        </authorList>
    </citation>
    <scope>NUCLEOTIDE SEQUENCE [LARGE SCALE GENOMIC DNA]</scope>
    <source>
        <strain evidence="5 6">KCTC 12866</strain>
    </source>
</reference>
<dbReference type="SUPFAM" id="SSF49899">
    <property type="entry name" value="Concanavalin A-like lectins/glucanases"/>
    <property type="match status" value="1"/>
</dbReference>
<dbReference type="InterPro" id="IPR022655">
    <property type="entry name" value="DUF1553"/>
</dbReference>
<dbReference type="Pfam" id="PF07635">
    <property type="entry name" value="PSCyt1"/>
    <property type="match status" value="1"/>
</dbReference>
<feature type="domain" description="DUF1553" evidence="3">
    <location>
        <begin position="757"/>
        <end position="1015"/>
    </location>
</feature>
<dbReference type="Pfam" id="PF13385">
    <property type="entry name" value="Laminin_G_3"/>
    <property type="match status" value="1"/>
</dbReference>
<dbReference type="PANTHER" id="PTHR35889:SF3">
    <property type="entry name" value="F-BOX DOMAIN-CONTAINING PROTEIN"/>
    <property type="match status" value="1"/>
</dbReference>
<proteinExistence type="predicted"/>
<sequence length="1070" mass="121378">MKTIFQASGVLLALLCFSCSPDLPDEVQQAYNLLPSDLDFNYDVKPILSDKCFACHGPDAKKRKADLRLDIAEEAYRALGKAKDYHAIVPGNSAKSTAVERILSHDPEMVMPTPESHLSLTVQEKAILVKWIEEGAEYQPHWSFMKPEKGNAPRVKDRDWPKNPIDNYVLDKLEAKGIEPADVATRETLIRRASFDLCGLPPTLAEIDRFVADESPDAYEKMIDRYLASPAYGERMAVDWMDVARYTDSDGYLDDKHREVSPWRDWVIQAFNKNMSYRQFVTWQLAGDLIENKTKESVLATAFNRLHRRNSEAGIIYEEYRVEYVADRANTLGKAFLGLSVECARCHDHKYDPISQKDYYRMFGFFNSTNEIGTAVYGPDQTPGPSLLLTSDKNESVINFIKDKIEDSEQKLNRLQKVIPVKKDAKAILADLNQELDRSTVAHYPFNSVSPVKDKVFRTAEVKSAANALEIKEPLLKPGRRGNALFINEFTTAALPNNLGWYDHTVPFSTSLSVFPDTLYKDVSVFVHAEDDRLGMKGYSLLLKDNKPRFVIAHSWPQNAIEVVAKRPLAIKKWSDVSITYDGSGRADGVHIYVNGLPIAVEVLGKEVYKSILFEPNIHTYGFRGLQLGVVGRIITFENGGIDELRLFDKELSALEVLHLYSPKASSKAIAIKPGLVTDHYALQRKIQNPAYREVRFWRDSLTQVLDRIPEIMVMGDLPKPRKTFVLNRGVYDSPTDEVQPAALSSVLPYTEKYPKNRLGLTQWLFDEENPLTARVIVNRIWAMHFGNGLVKTPDDFGNQGELPTNPGLLDYLAVSFVESGWDMKQLHKQIMLSATYQQSSVIRPDLYEKDPENVWLARGPSFRLSAEMIRDNALAVSGLLVQKQGGKSVYPYQPPGLWDEISNKSWRYKYLQESGEGLYRRSLYTVWKRTSPPPTMMIFDATDRTFCTVKRRSTSTPLQALVLLNDPQMIEAARVLAEKIKMTEPTAEKQLRVAFRTLLGRQPDSKEKKMMGDFYKSQKEKYARRKEDAIAYLETGDSERNQNLNPAETAALAFVINGLMNTSEGYSRN</sequence>
<dbReference type="Pfam" id="PF07583">
    <property type="entry name" value="PSCyt2"/>
    <property type="match status" value="1"/>
</dbReference>
<dbReference type="GO" id="GO:0009055">
    <property type="term" value="F:electron transfer activity"/>
    <property type="evidence" value="ECO:0007669"/>
    <property type="project" value="InterPro"/>
</dbReference>
<feature type="coiled-coil region" evidence="1">
    <location>
        <begin position="398"/>
        <end position="442"/>
    </location>
</feature>
<evidence type="ECO:0000259" key="2">
    <source>
        <dbReference type="Pfam" id="PF07583"/>
    </source>
</evidence>
<dbReference type="RefSeq" id="WP_189565781.1">
    <property type="nucleotide sequence ID" value="NZ_BMXF01000003.1"/>
</dbReference>
<evidence type="ECO:0000259" key="4">
    <source>
        <dbReference type="Pfam" id="PF07635"/>
    </source>
</evidence>
<dbReference type="Proteomes" id="UP000598271">
    <property type="component" value="Unassembled WGS sequence"/>
</dbReference>
<dbReference type="InterPro" id="IPR011444">
    <property type="entry name" value="DUF1549"/>
</dbReference>
<dbReference type="InterPro" id="IPR011429">
    <property type="entry name" value="Cyt_c_Planctomycete-type"/>
</dbReference>
<keyword evidence="6" id="KW-1185">Reference proteome</keyword>
<name>A0A8J3DB90_9BACT</name>
<dbReference type="SUPFAM" id="SSF46626">
    <property type="entry name" value="Cytochrome c"/>
    <property type="match status" value="1"/>
</dbReference>
<feature type="domain" description="DUF1549" evidence="2">
    <location>
        <begin position="164"/>
        <end position="370"/>
    </location>
</feature>
<evidence type="ECO:0008006" key="7">
    <source>
        <dbReference type="Google" id="ProtNLM"/>
    </source>
</evidence>
<dbReference type="Gene3D" id="2.60.120.200">
    <property type="match status" value="1"/>
</dbReference>
<dbReference type="AlphaFoldDB" id="A0A8J3DB90"/>
<dbReference type="GO" id="GO:0020037">
    <property type="term" value="F:heme binding"/>
    <property type="evidence" value="ECO:0007669"/>
    <property type="project" value="InterPro"/>
</dbReference>
<dbReference type="PANTHER" id="PTHR35889">
    <property type="entry name" value="CYCLOINULO-OLIGOSACCHARIDE FRUCTANOTRANSFERASE-RELATED"/>
    <property type="match status" value="1"/>
</dbReference>
<dbReference type="InterPro" id="IPR013320">
    <property type="entry name" value="ConA-like_dom_sf"/>
</dbReference>
<dbReference type="GO" id="GO:0005975">
    <property type="term" value="P:carbohydrate metabolic process"/>
    <property type="evidence" value="ECO:0007669"/>
    <property type="project" value="UniProtKB-ARBA"/>
</dbReference>
<evidence type="ECO:0000256" key="1">
    <source>
        <dbReference type="SAM" id="Coils"/>
    </source>
</evidence>
<evidence type="ECO:0000313" key="6">
    <source>
        <dbReference type="Proteomes" id="UP000598271"/>
    </source>
</evidence>
<gene>
    <name evidence="5" type="ORF">GCM10007390_34730</name>
</gene>
<evidence type="ECO:0000313" key="5">
    <source>
        <dbReference type="EMBL" id="GHB77612.1"/>
    </source>
</evidence>
<dbReference type="Pfam" id="PF07587">
    <property type="entry name" value="PSD1"/>
    <property type="match status" value="1"/>
</dbReference>
<feature type="domain" description="Cytochrome C Planctomycete-type" evidence="4">
    <location>
        <begin position="52"/>
        <end position="114"/>
    </location>
</feature>